<reference evidence="9 10" key="1">
    <citation type="journal article" date="2016" name="Mol. Biol. Evol.">
        <title>Comparative Genomics of Early-Diverging Mushroom-Forming Fungi Provides Insights into the Origins of Lignocellulose Decay Capabilities.</title>
        <authorList>
            <person name="Nagy L.G."/>
            <person name="Riley R."/>
            <person name="Tritt A."/>
            <person name="Adam C."/>
            <person name="Daum C."/>
            <person name="Floudas D."/>
            <person name="Sun H."/>
            <person name="Yadav J.S."/>
            <person name="Pangilinan J."/>
            <person name="Larsson K.H."/>
            <person name="Matsuura K."/>
            <person name="Barry K."/>
            <person name="Labutti K."/>
            <person name="Kuo R."/>
            <person name="Ohm R.A."/>
            <person name="Bhattacharya S.S."/>
            <person name="Shirouzu T."/>
            <person name="Yoshinaga Y."/>
            <person name="Martin F.M."/>
            <person name="Grigoriev I.V."/>
            <person name="Hibbett D.S."/>
        </authorList>
    </citation>
    <scope>NUCLEOTIDE SEQUENCE [LARGE SCALE GENOMIC DNA]</scope>
    <source>
        <strain evidence="9 10">HHB12029</strain>
    </source>
</reference>
<evidence type="ECO:0000256" key="8">
    <source>
        <dbReference type="SAM" id="Phobius"/>
    </source>
</evidence>
<dbReference type="InterPro" id="IPR000537">
    <property type="entry name" value="UbiA_prenyltransferase"/>
</dbReference>
<dbReference type="EMBL" id="KV426011">
    <property type="protein sequence ID" value="KZV92264.1"/>
    <property type="molecule type" value="Genomic_DNA"/>
</dbReference>
<evidence type="ECO:0000256" key="4">
    <source>
        <dbReference type="ARBA" id="ARBA00022679"/>
    </source>
</evidence>
<evidence type="ECO:0000256" key="3">
    <source>
        <dbReference type="ARBA" id="ARBA00005985"/>
    </source>
</evidence>
<evidence type="ECO:0000313" key="9">
    <source>
        <dbReference type="EMBL" id="KZV92264.1"/>
    </source>
</evidence>
<evidence type="ECO:0000313" key="10">
    <source>
        <dbReference type="Proteomes" id="UP000077266"/>
    </source>
</evidence>
<keyword evidence="6 8" id="KW-1133">Transmembrane helix</keyword>
<dbReference type="Gene3D" id="1.20.120.1780">
    <property type="entry name" value="UbiA prenyltransferase"/>
    <property type="match status" value="1"/>
</dbReference>
<dbReference type="InParanoid" id="A0A165HPA4"/>
<dbReference type="InterPro" id="IPR039653">
    <property type="entry name" value="Prenyltransferase"/>
</dbReference>
<evidence type="ECO:0000256" key="5">
    <source>
        <dbReference type="ARBA" id="ARBA00022692"/>
    </source>
</evidence>
<sequence>MLYSSSPLHLRWTDWPQAWLGRAMNFGLPVTWAAVEETLDVPLISAFLLASRCLTFSKDTINACQDMKDVKFADVKSTALLFGSWIRPLALFATSFIASLVITGLWASGGSGFFVLSVCGTALHIAWQVAMAKLADPRSCWDTFTSNAKLRGLVWAGLATDYAVTSLNRTSTA</sequence>
<comment type="similarity">
    <text evidence="3">Belongs to the UbiA prenyltransferase family.</text>
</comment>
<evidence type="ECO:0008006" key="11">
    <source>
        <dbReference type="Google" id="ProtNLM"/>
    </source>
</evidence>
<proteinExistence type="inferred from homology"/>
<dbReference type="Proteomes" id="UP000077266">
    <property type="component" value="Unassembled WGS sequence"/>
</dbReference>
<dbReference type="GO" id="GO:0006744">
    <property type="term" value="P:ubiquinone biosynthetic process"/>
    <property type="evidence" value="ECO:0007669"/>
    <property type="project" value="TreeGrafter"/>
</dbReference>
<dbReference type="PANTHER" id="PTHR11048:SF28">
    <property type="entry name" value="4-HYDROXYBENZOATE POLYPRENYLTRANSFERASE, MITOCHONDRIAL"/>
    <property type="match status" value="1"/>
</dbReference>
<comment type="subcellular location">
    <subcellularLocation>
        <location evidence="2">Membrane</location>
        <topology evidence="2">Multi-pass membrane protein</topology>
    </subcellularLocation>
</comment>
<comment type="cofactor">
    <cofactor evidence="1">
        <name>Mg(2+)</name>
        <dbReference type="ChEBI" id="CHEBI:18420"/>
    </cofactor>
</comment>
<dbReference type="OrthoDB" id="18170at2759"/>
<dbReference type="STRING" id="1314781.A0A165HPA4"/>
<feature type="transmembrane region" description="Helical" evidence="8">
    <location>
        <begin position="89"/>
        <end position="107"/>
    </location>
</feature>
<keyword evidence="7 8" id="KW-0472">Membrane</keyword>
<dbReference type="GO" id="GO:0008412">
    <property type="term" value="F:4-hydroxybenzoate polyprenyltransferase activity"/>
    <property type="evidence" value="ECO:0007669"/>
    <property type="project" value="TreeGrafter"/>
</dbReference>
<gene>
    <name evidence="9" type="ORF">EXIGLDRAFT_614563</name>
</gene>
<keyword evidence="10" id="KW-1185">Reference proteome</keyword>
<dbReference type="Pfam" id="PF01040">
    <property type="entry name" value="UbiA"/>
    <property type="match status" value="1"/>
</dbReference>
<organism evidence="9 10">
    <name type="scientific">Exidia glandulosa HHB12029</name>
    <dbReference type="NCBI Taxonomy" id="1314781"/>
    <lineage>
        <taxon>Eukaryota</taxon>
        <taxon>Fungi</taxon>
        <taxon>Dikarya</taxon>
        <taxon>Basidiomycota</taxon>
        <taxon>Agaricomycotina</taxon>
        <taxon>Agaricomycetes</taxon>
        <taxon>Auriculariales</taxon>
        <taxon>Exidiaceae</taxon>
        <taxon>Exidia</taxon>
    </lineage>
</organism>
<protein>
    <recommendedName>
        <fullName evidence="11">UbiA prenyltransferase</fullName>
    </recommendedName>
</protein>
<dbReference type="FunFam" id="1.20.120.1780:FF:000001">
    <property type="entry name" value="4-hydroxybenzoate octaprenyltransferase"/>
    <property type="match status" value="1"/>
</dbReference>
<evidence type="ECO:0000256" key="7">
    <source>
        <dbReference type="ARBA" id="ARBA00023136"/>
    </source>
</evidence>
<keyword evidence="5 8" id="KW-0812">Transmembrane</keyword>
<evidence type="ECO:0000256" key="2">
    <source>
        <dbReference type="ARBA" id="ARBA00004141"/>
    </source>
</evidence>
<dbReference type="GO" id="GO:0005743">
    <property type="term" value="C:mitochondrial inner membrane"/>
    <property type="evidence" value="ECO:0007669"/>
    <property type="project" value="TreeGrafter"/>
</dbReference>
<keyword evidence="4" id="KW-0808">Transferase</keyword>
<dbReference type="AlphaFoldDB" id="A0A165HPA4"/>
<evidence type="ECO:0000256" key="1">
    <source>
        <dbReference type="ARBA" id="ARBA00001946"/>
    </source>
</evidence>
<name>A0A165HPA4_EXIGL</name>
<evidence type="ECO:0000256" key="6">
    <source>
        <dbReference type="ARBA" id="ARBA00022989"/>
    </source>
</evidence>
<dbReference type="PANTHER" id="PTHR11048">
    <property type="entry name" value="PRENYLTRANSFERASES"/>
    <property type="match status" value="1"/>
</dbReference>
<accession>A0A165HPA4</accession>